<gene>
    <name evidence="2" type="ORF">VB739_11760</name>
</gene>
<feature type="domain" description="PIN-like" evidence="1">
    <location>
        <begin position="8"/>
        <end position="106"/>
    </location>
</feature>
<evidence type="ECO:0000313" key="2">
    <source>
        <dbReference type="EMBL" id="MEA5443229.1"/>
    </source>
</evidence>
<organism evidence="2 3">
    <name type="scientific">Cyanobium gracile UHCC 0281</name>
    <dbReference type="NCBI Taxonomy" id="3110309"/>
    <lineage>
        <taxon>Bacteria</taxon>
        <taxon>Bacillati</taxon>
        <taxon>Cyanobacteriota</taxon>
        <taxon>Cyanophyceae</taxon>
        <taxon>Synechococcales</taxon>
        <taxon>Prochlorococcaceae</taxon>
        <taxon>Cyanobium</taxon>
    </lineage>
</organism>
<proteinExistence type="predicted"/>
<keyword evidence="3" id="KW-1185">Reference proteome</keyword>
<protein>
    <submittedName>
        <fullName evidence="2">PIN domain-containing protein</fullName>
    </submittedName>
</protein>
<comment type="caution">
    <text evidence="2">The sequence shown here is derived from an EMBL/GenBank/DDBJ whole genome shotgun (WGS) entry which is preliminary data.</text>
</comment>
<dbReference type="InterPro" id="IPR041494">
    <property type="entry name" value="PIN7"/>
</dbReference>
<evidence type="ECO:0000313" key="3">
    <source>
        <dbReference type="Proteomes" id="UP001302329"/>
    </source>
</evidence>
<accession>A0ABU5SXJ1</accession>
<sequence>MKRTNYVLIDYESVQPSQLELLNRDGFVAYVFVGKAQTRLSFETVAAIQDLGERAKYIKISGAGPNALDFHIAFYIGQIGATDPDAFFHIISKDKGFDPLIEHLRERKVFSVRSETIGEIPIIRASTAKTPKERMSLVVDRMKSGNSRPRTVATLRSAIDAIFYKQVGESEVQAVIDQMIKAGLVTVTDEKVSYKLPKDA</sequence>
<reference evidence="2 3" key="1">
    <citation type="submission" date="2023-12" db="EMBL/GenBank/DDBJ databases">
        <title>Baltic Sea Cyanobacteria.</title>
        <authorList>
            <person name="Delbaje E."/>
            <person name="Fewer D.P."/>
            <person name="Shishido T.K."/>
        </authorList>
    </citation>
    <scope>NUCLEOTIDE SEQUENCE [LARGE SCALE GENOMIC DNA]</scope>
    <source>
        <strain evidence="2 3">UHCC 0281</strain>
    </source>
</reference>
<dbReference type="RefSeq" id="WP_323357234.1">
    <property type="nucleotide sequence ID" value="NZ_JAYGHY010000041.1"/>
</dbReference>
<dbReference type="Pfam" id="PF18475">
    <property type="entry name" value="PIN7"/>
    <property type="match status" value="1"/>
</dbReference>
<name>A0ABU5SXJ1_9CYAN</name>
<dbReference type="EMBL" id="JAYGHY010000041">
    <property type="protein sequence ID" value="MEA5443229.1"/>
    <property type="molecule type" value="Genomic_DNA"/>
</dbReference>
<evidence type="ECO:0000259" key="1">
    <source>
        <dbReference type="Pfam" id="PF18475"/>
    </source>
</evidence>
<dbReference type="Proteomes" id="UP001302329">
    <property type="component" value="Unassembled WGS sequence"/>
</dbReference>